<dbReference type="AlphaFoldDB" id="A0A9W7XZY0"/>
<organism evidence="2 3">
    <name type="scientific">Coemansia erecta</name>
    <dbReference type="NCBI Taxonomy" id="147472"/>
    <lineage>
        <taxon>Eukaryota</taxon>
        <taxon>Fungi</taxon>
        <taxon>Fungi incertae sedis</taxon>
        <taxon>Zoopagomycota</taxon>
        <taxon>Kickxellomycotina</taxon>
        <taxon>Kickxellomycetes</taxon>
        <taxon>Kickxellales</taxon>
        <taxon>Kickxellaceae</taxon>
        <taxon>Coemansia</taxon>
    </lineage>
</organism>
<feature type="region of interest" description="Disordered" evidence="1">
    <location>
        <begin position="111"/>
        <end position="228"/>
    </location>
</feature>
<feature type="compositionally biased region" description="Acidic residues" evidence="1">
    <location>
        <begin position="186"/>
        <end position="196"/>
    </location>
</feature>
<dbReference type="OrthoDB" id="1112980at2759"/>
<feature type="compositionally biased region" description="Low complexity" evidence="1">
    <location>
        <begin position="197"/>
        <end position="213"/>
    </location>
</feature>
<dbReference type="InterPro" id="IPR027921">
    <property type="entry name" value="NOPCHAP1"/>
</dbReference>
<dbReference type="EMBL" id="JANBOJ010000038">
    <property type="protein sequence ID" value="KAJ1724229.1"/>
    <property type="molecule type" value="Genomic_DNA"/>
</dbReference>
<evidence type="ECO:0000313" key="3">
    <source>
        <dbReference type="Proteomes" id="UP001149813"/>
    </source>
</evidence>
<name>A0A9W7XZY0_9FUNG</name>
<feature type="compositionally biased region" description="Acidic residues" evidence="1">
    <location>
        <begin position="134"/>
        <end position="146"/>
    </location>
</feature>
<accession>A0A9W7XZY0</accession>
<dbReference type="PANTHER" id="PTHR28674">
    <property type="entry name" value="SIMILAR TO DNA SEGMENT, CHR 10, WAYNE STATE UNIVERSITY 102,-EXPRESSED"/>
    <property type="match status" value="1"/>
</dbReference>
<reference evidence="2" key="1">
    <citation type="submission" date="2022-07" db="EMBL/GenBank/DDBJ databases">
        <title>Phylogenomic reconstructions and comparative analyses of Kickxellomycotina fungi.</title>
        <authorList>
            <person name="Reynolds N.K."/>
            <person name="Stajich J.E."/>
            <person name="Barry K."/>
            <person name="Grigoriev I.V."/>
            <person name="Crous P."/>
            <person name="Smith M.E."/>
        </authorList>
    </citation>
    <scope>NUCLEOTIDE SEQUENCE</scope>
    <source>
        <strain evidence="2">NBRC 32514</strain>
    </source>
</reference>
<dbReference type="Pfam" id="PF15370">
    <property type="entry name" value="NOPCHAP1"/>
    <property type="match status" value="1"/>
</dbReference>
<dbReference type="Proteomes" id="UP001149813">
    <property type="component" value="Unassembled WGS sequence"/>
</dbReference>
<gene>
    <name evidence="2" type="ORF">LPJ53_001504</name>
</gene>
<feature type="compositionally biased region" description="Low complexity" evidence="1">
    <location>
        <begin position="155"/>
        <end position="166"/>
    </location>
</feature>
<proteinExistence type="predicted"/>
<evidence type="ECO:0000256" key="1">
    <source>
        <dbReference type="SAM" id="MobiDB-lite"/>
    </source>
</evidence>
<sequence length="228" mass="24513">MKNRSKGALPNSDCLLSIAEDARNNIKASSPLSFIDKAGSATDPASRKTFRVEAPSDLLSRLQAFLPQIAEANKKLEVEAAEDPSKLDIENVNEDDEQYIEMDLGLGVFDMKPKKDSSDTSDIIIGRSGALDKDSDEDGANSDDENNGVRDTAASSRIIISPSSIIERQQKERRSKPPQIEVLSGDSEDMESDSDDSSGSSSDSRSSSASDIDSSTDSDSAEDVVMKD</sequence>
<dbReference type="PANTHER" id="PTHR28674:SF1">
    <property type="entry name" value="NOP PROTEIN CHAPERONE 1"/>
    <property type="match status" value="1"/>
</dbReference>
<evidence type="ECO:0000313" key="2">
    <source>
        <dbReference type="EMBL" id="KAJ1724229.1"/>
    </source>
</evidence>
<comment type="caution">
    <text evidence="2">The sequence shown here is derived from an EMBL/GenBank/DDBJ whole genome shotgun (WGS) entry which is preliminary data.</text>
</comment>
<dbReference type="GO" id="GO:0000492">
    <property type="term" value="P:box C/D snoRNP assembly"/>
    <property type="evidence" value="ECO:0007669"/>
    <property type="project" value="InterPro"/>
</dbReference>
<protein>
    <submittedName>
        <fullName evidence="2">Uncharacterized protein</fullName>
    </submittedName>
</protein>
<keyword evidence="3" id="KW-1185">Reference proteome</keyword>
<dbReference type="GO" id="GO:0062064">
    <property type="term" value="F:box C/D methylation guide snoRNP complex binding"/>
    <property type="evidence" value="ECO:0007669"/>
    <property type="project" value="TreeGrafter"/>
</dbReference>